<gene>
    <name evidence="1" type="ORF">ABOD76_18465</name>
</gene>
<dbReference type="KEGG" id="dsc:ABOD76_18465"/>
<dbReference type="AlphaFoldDB" id="A0AAU7UAB5"/>
<accession>A0AAU7UAB5</accession>
<dbReference type="RefSeq" id="WP_350243431.1">
    <property type="nucleotide sequence ID" value="NZ_CP158299.1"/>
</dbReference>
<dbReference type="EMBL" id="CP158299">
    <property type="protein sequence ID" value="XBV85394.1"/>
    <property type="molecule type" value="Genomic_DNA"/>
</dbReference>
<protein>
    <submittedName>
        <fullName evidence="1">Uncharacterized protein</fullName>
    </submittedName>
</protein>
<sequence length="102" mass="11189">MTIYTSRPAAAHLPHPQQQEVQLTSELYGSHVVEVVVSGQAGPLQLDGWRLRLWPQARLGDATLELQAEAGRGTPDLPALLCDLQRLGYTPLGPLRSRISRP</sequence>
<reference evidence="1" key="1">
    <citation type="submission" date="2024-06" db="EMBL/GenBank/DDBJ databases">
        <title>Draft Genome Sequence of Deinococcus sonorensis Type Strain KR-87, a Biofilm Producing Representative of the Genus Deinococcus.</title>
        <authorList>
            <person name="Boren L.S."/>
            <person name="Grosso R.A."/>
            <person name="Hugenberg-Cox A.N."/>
            <person name="Hill J.T.E."/>
            <person name="Albert C.M."/>
            <person name="Tuohy J.M."/>
        </authorList>
    </citation>
    <scope>NUCLEOTIDE SEQUENCE</scope>
    <source>
        <strain evidence="1">KR-87</strain>
    </source>
</reference>
<organism evidence="1">
    <name type="scientific">Deinococcus sonorensis KR-87</name>
    <dbReference type="NCBI Taxonomy" id="694439"/>
    <lineage>
        <taxon>Bacteria</taxon>
        <taxon>Thermotogati</taxon>
        <taxon>Deinococcota</taxon>
        <taxon>Deinococci</taxon>
        <taxon>Deinococcales</taxon>
        <taxon>Deinococcaceae</taxon>
        <taxon>Deinococcus</taxon>
    </lineage>
</organism>
<proteinExistence type="predicted"/>
<name>A0AAU7UAB5_9DEIO</name>
<evidence type="ECO:0000313" key="1">
    <source>
        <dbReference type="EMBL" id="XBV85394.1"/>
    </source>
</evidence>